<organism evidence="2">
    <name type="scientific">Lotharella globosa</name>
    <dbReference type="NCBI Taxonomy" id="91324"/>
    <lineage>
        <taxon>Eukaryota</taxon>
        <taxon>Sar</taxon>
        <taxon>Rhizaria</taxon>
        <taxon>Cercozoa</taxon>
        <taxon>Chlorarachniophyceae</taxon>
        <taxon>Lotharella</taxon>
    </lineage>
</organism>
<protein>
    <submittedName>
        <fullName evidence="2">Uncharacterized protein</fullName>
    </submittedName>
</protein>
<evidence type="ECO:0000313" key="2">
    <source>
        <dbReference type="EMBL" id="CAE0675619.1"/>
    </source>
</evidence>
<feature type="compositionally biased region" description="Pro residues" evidence="1">
    <location>
        <begin position="66"/>
        <end position="78"/>
    </location>
</feature>
<name>A0A6V3RMR1_9EUKA</name>
<dbReference type="AlphaFoldDB" id="A0A6V3RMR1"/>
<dbReference type="EMBL" id="HBIV01038548">
    <property type="protein sequence ID" value="CAE0675619.1"/>
    <property type="molecule type" value="Transcribed_RNA"/>
</dbReference>
<feature type="region of interest" description="Disordered" evidence="1">
    <location>
        <begin position="1"/>
        <end position="139"/>
    </location>
</feature>
<accession>A0A6V3RMR1</accession>
<feature type="compositionally biased region" description="Acidic residues" evidence="1">
    <location>
        <begin position="79"/>
        <end position="90"/>
    </location>
</feature>
<feature type="compositionally biased region" description="Basic and acidic residues" evidence="1">
    <location>
        <begin position="51"/>
        <end position="64"/>
    </location>
</feature>
<reference evidence="2" key="1">
    <citation type="submission" date="2021-01" db="EMBL/GenBank/DDBJ databases">
        <authorList>
            <person name="Corre E."/>
            <person name="Pelletier E."/>
            <person name="Niang G."/>
            <person name="Scheremetjew M."/>
            <person name="Finn R."/>
            <person name="Kale V."/>
            <person name="Holt S."/>
            <person name="Cochrane G."/>
            <person name="Meng A."/>
            <person name="Brown T."/>
            <person name="Cohen L."/>
        </authorList>
    </citation>
    <scope>NUCLEOTIDE SEQUENCE</scope>
    <source>
        <strain evidence="2">CCCM811</strain>
    </source>
</reference>
<sequence>MSSGRIAGVAVDVDPLRNPDMFRFGGNEAKRKPQIKKVPPARRPAPPQAVVEEKKKARPPEKKAPAPAPAPAPKPTPEPEPEPEPEEEEKDIFGTSQKDEDVPPSFLDDAPVNTGAGDPLADDGKAEKEEGGLSGVYIPKEAMEKRKQVEAEALDEDLVNVGSNEDLAQFEAEKKKSTDLVIEDLPATLEGAPPPESEALDDDLFNMVDGAGAAGGGEAGAGGLADISSYIAQNDKGASDDLFA</sequence>
<evidence type="ECO:0000256" key="1">
    <source>
        <dbReference type="SAM" id="MobiDB-lite"/>
    </source>
</evidence>
<feature type="compositionally biased region" description="Basic and acidic residues" evidence="1">
    <location>
        <begin position="122"/>
        <end position="131"/>
    </location>
</feature>
<gene>
    <name evidence="2" type="ORF">LGLO00237_LOCUS27396</name>
</gene>
<proteinExistence type="predicted"/>